<proteinExistence type="predicted"/>
<dbReference type="AlphaFoldDB" id="A0A8S9NS18"/>
<reference evidence="2" key="1">
    <citation type="submission" date="2019-12" db="EMBL/GenBank/DDBJ databases">
        <title>Genome sequencing and annotation of Brassica cretica.</title>
        <authorList>
            <person name="Studholme D.J."/>
            <person name="Sarris P."/>
        </authorList>
    </citation>
    <scope>NUCLEOTIDE SEQUENCE</scope>
    <source>
        <strain evidence="2">PFS-109/04</strain>
        <tissue evidence="2">Leaf</tissue>
    </source>
</reference>
<accession>A0A8S9NS18</accession>
<evidence type="ECO:0000256" key="1">
    <source>
        <dbReference type="SAM" id="MobiDB-lite"/>
    </source>
</evidence>
<evidence type="ECO:0000313" key="2">
    <source>
        <dbReference type="EMBL" id="KAF3506309.1"/>
    </source>
</evidence>
<protein>
    <submittedName>
        <fullName evidence="2">Uncharacterized protein</fullName>
    </submittedName>
</protein>
<evidence type="ECO:0000313" key="3">
    <source>
        <dbReference type="Proteomes" id="UP000712600"/>
    </source>
</evidence>
<dbReference type="EMBL" id="QGKX02001521">
    <property type="protein sequence ID" value="KAF3506309.1"/>
    <property type="molecule type" value="Genomic_DNA"/>
</dbReference>
<name>A0A8S9NS18_BRACR</name>
<organism evidence="2 3">
    <name type="scientific">Brassica cretica</name>
    <name type="common">Mustard</name>
    <dbReference type="NCBI Taxonomy" id="69181"/>
    <lineage>
        <taxon>Eukaryota</taxon>
        <taxon>Viridiplantae</taxon>
        <taxon>Streptophyta</taxon>
        <taxon>Embryophyta</taxon>
        <taxon>Tracheophyta</taxon>
        <taxon>Spermatophyta</taxon>
        <taxon>Magnoliopsida</taxon>
        <taxon>eudicotyledons</taxon>
        <taxon>Gunneridae</taxon>
        <taxon>Pentapetalae</taxon>
        <taxon>rosids</taxon>
        <taxon>malvids</taxon>
        <taxon>Brassicales</taxon>
        <taxon>Brassicaceae</taxon>
        <taxon>Brassiceae</taxon>
        <taxon>Brassica</taxon>
    </lineage>
</organism>
<feature type="compositionally biased region" description="Low complexity" evidence="1">
    <location>
        <begin position="51"/>
        <end position="65"/>
    </location>
</feature>
<sequence>MALFRVPSLASASKCGVLASDAEKISLFSIDAALLISDLRALSSPSPTQTSRSLISGSSSLSSVSSSLFSDADHELSHLRRSPRAISSLTLITGSLISEAYHELSHI</sequence>
<dbReference type="Proteomes" id="UP000712600">
    <property type="component" value="Unassembled WGS sequence"/>
</dbReference>
<gene>
    <name evidence="2" type="ORF">F2Q69_00004550</name>
</gene>
<comment type="caution">
    <text evidence="2">The sequence shown here is derived from an EMBL/GenBank/DDBJ whole genome shotgun (WGS) entry which is preliminary data.</text>
</comment>
<feature type="region of interest" description="Disordered" evidence="1">
    <location>
        <begin position="43"/>
        <end position="65"/>
    </location>
</feature>